<evidence type="ECO:0000313" key="4">
    <source>
        <dbReference type="EMBL" id="EKB49688.1"/>
    </source>
</evidence>
<dbReference type="GO" id="GO:0005737">
    <property type="term" value="C:cytoplasm"/>
    <property type="evidence" value="ECO:0007669"/>
    <property type="project" value="TreeGrafter"/>
</dbReference>
<keyword evidence="1" id="KW-0378">Hydrolase</keyword>
<dbReference type="Pfam" id="PF01546">
    <property type="entry name" value="Peptidase_M20"/>
    <property type="match status" value="1"/>
</dbReference>
<evidence type="ECO:0000313" key="5">
    <source>
        <dbReference type="Proteomes" id="UP000004478"/>
    </source>
</evidence>
<dbReference type="InterPro" id="IPR017439">
    <property type="entry name" value="Amidohydrolase"/>
</dbReference>
<comment type="caution">
    <text evidence="4">The sequence shown here is derived from an EMBL/GenBank/DDBJ whole genome shotgun (WGS) entry which is preliminary data.</text>
</comment>
<dbReference type="RefSeq" id="WP_009184736.1">
    <property type="nucleotide sequence ID" value="NZ_AMGM01000020.1"/>
</dbReference>
<keyword evidence="5" id="KW-1185">Reference proteome</keyword>
<dbReference type="EMBL" id="AMGM01000020">
    <property type="protein sequence ID" value="EKB49688.1"/>
    <property type="molecule type" value="Genomic_DNA"/>
</dbReference>
<feature type="chain" id="PRO_5003847582" evidence="2">
    <location>
        <begin position="20"/>
        <end position="482"/>
    </location>
</feature>
<dbReference type="InterPro" id="IPR036264">
    <property type="entry name" value="Bact_exopeptidase_dim_dom"/>
</dbReference>
<dbReference type="SUPFAM" id="SSF53187">
    <property type="entry name" value="Zn-dependent exopeptidases"/>
    <property type="match status" value="1"/>
</dbReference>
<dbReference type="GO" id="GO:0016805">
    <property type="term" value="F:dipeptidase activity"/>
    <property type="evidence" value="ECO:0007669"/>
    <property type="project" value="TreeGrafter"/>
</dbReference>
<dbReference type="PANTHER" id="PTHR30575:SF0">
    <property type="entry name" value="XAA-ARG DIPEPTIDASE"/>
    <property type="match status" value="1"/>
</dbReference>
<dbReference type="Proteomes" id="UP000004478">
    <property type="component" value="Unassembled WGS sequence"/>
</dbReference>
<dbReference type="OrthoDB" id="9781032at2"/>
<accession>K1LHI1</accession>
<sequence>MKKIIFSFMAGLLCHVGLAQETSHDAFIVKNLDNNTERFSKVAREIWENPELGYLEFTSSKILVEELKAAGFKVETGLAGMPTSFLATYDKGGPVIGFLAEYDALPGLSQDAVPFRSVLVEGGNGHGCGHNLFGTAVVASGVALKEWIDANNIQATIKIFGTPAEEGGAGKVYMVREGLFEDVDAVINWHPGDRNAANASTCTAVMQGYFKFHGQTSHAAGAPERGRSALDGVEAMNMMVNMMREHVDQESRIHYVITNGGLAANVVPDYAVVEYMIRHPDVTEVKDMWQRVIKAAEGAAMGTGTRVEVEVVAGIYGLLPNETLAKTMHKNLSIVGGVEYDESEMEFAKQIQTTFNSPRVPPLSVAKEVQPYKLTHFPASTDVGDVSYVVPTVGLSTATWVPGTAAHTWQAVAADGMSIGYKGMMVAAKTMALTGKDLILNPLLIKEARKEFDERLDGLVYEPLIGDMDPPLHFRADQNKVR</sequence>
<proteinExistence type="predicted"/>
<dbReference type="PANTHER" id="PTHR30575">
    <property type="entry name" value="PEPTIDASE M20"/>
    <property type="match status" value="1"/>
</dbReference>
<dbReference type="NCBIfam" id="TIGR01891">
    <property type="entry name" value="amidohydrolases"/>
    <property type="match status" value="1"/>
</dbReference>
<dbReference type="PIRSF" id="PIRSF037227">
    <property type="entry name" value="Aminobenzoyl-glu_utiliz_pB"/>
    <property type="match status" value="1"/>
</dbReference>
<dbReference type="Gene3D" id="3.30.70.360">
    <property type="match status" value="1"/>
</dbReference>
<keyword evidence="2" id="KW-0732">Signal</keyword>
<reference evidence="4 5" key="1">
    <citation type="journal article" date="2012" name="J. Bacteriol.">
        <title>Draft Genome Sequence of Cecembia lonarensis Strain LW9T, Isolated from Lonar Lake, a Haloalkaline Lake in India.</title>
        <authorList>
            <person name="Shivaji S."/>
            <person name="Ara S."/>
            <person name="Singh A."/>
            <person name="Pinnaka A.K."/>
        </authorList>
    </citation>
    <scope>NUCLEOTIDE SEQUENCE [LARGE SCALE GENOMIC DNA]</scope>
    <source>
        <strain evidence="4 5">LW9</strain>
    </source>
</reference>
<dbReference type="InterPro" id="IPR011650">
    <property type="entry name" value="Peptidase_M20_dimer"/>
</dbReference>
<dbReference type="GO" id="GO:0071713">
    <property type="term" value="F:para-aminobenzoyl-glutamate hydrolase activity"/>
    <property type="evidence" value="ECO:0007669"/>
    <property type="project" value="TreeGrafter"/>
</dbReference>
<gene>
    <name evidence="4" type="primary">abgB</name>
    <name evidence="4" type="ORF">B879_01705</name>
</gene>
<evidence type="ECO:0000259" key="3">
    <source>
        <dbReference type="Pfam" id="PF07687"/>
    </source>
</evidence>
<dbReference type="InterPro" id="IPR017145">
    <property type="entry name" value="Aminobenzoyl-glu_utiliz_pB"/>
</dbReference>
<dbReference type="InterPro" id="IPR052030">
    <property type="entry name" value="Peptidase_M20/M20A_hydrolases"/>
</dbReference>
<evidence type="ECO:0000256" key="2">
    <source>
        <dbReference type="SAM" id="SignalP"/>
    </source>
</evidence>
<dbReference type="AlphaFoldDB" id="K1LHI1"/>
<feature type="signal peptide" evidence="2">
    <location>
        <begin position="1"/>
        <end position="19"/>
    </location>
</feature>
<name>K1LHI1_CECL9</name>
<dbReference type="Gene3D" id="3.40.630.10">
    <property type="entry name" value="Zn peptidases"/>
    <property type="match status" value="1"/>
</dbReference>
<protein>
    <submittedName>
        <fullName evidence="4">Aminobenzoyl-glutamate utilization protein B</fullName>
    </submittedName>
</protein>
<dbReference type="PATRIC" id="fig|1225176.3.peg.1820"/>
<dbReference type="InterPro" id="IPR002933">
    <property type="entry name" value="Peptidase_M20"/>
</dbReference>
<dbReference type="GO" id="GO:0046657">
    <property type="term" value="P:folic acid catabolic process"/>
    <property type="evidence" value="ECO:0007669"/>
    <property type="project" value="TreeGrafter"/>
</dbReference>
<dbReference type="FunFam" id="3.30.70.360:FF:000004">
    <property type="entry name" value="Peptidase M20 domain-containing protein 2"/>
    <property type="match status" value="1"/>
</dbReference>
<dbReference type="Pfam" id="PF07687">
    <property type="entry name" value="M20_dimer"/>
    <property type="match status" value="1"/>
</dbReference>
<organism evidence="4 5">
    <name type="scientific">Cecembia lonarensis (strain CCUG 58316 / KCTC 22772 / LW9)</name>
    <dbReference type="NCBI Taxonomy" id="1225176"/>
    <lineage>
        <taxon>Bacteria</taxon>
        <taxon>Pseudomonadati</taxon>
        <taxon>Bacteroidota</taxon>
        <taxon>Cytophagia</taxon>
        <taxon>Cytophagales</taxon>
        <taxon>Cyclobacteriaceae</taxon>
        <taxon>Cecembia</taxon>
    </lineage>
</organism>
<dbReference type="SUPFAM" id="SSF55031">
    <property type="entry name" value="Bacterial exopeptidase dimerisation domain"/>
    <property type="match status" value="1"/>
</dbReference>
<feature type="domain" description="Peptidase M20 dimerisation" evidence="3">
    <location>
        <begin position="206"/>
        <end position="297"/>
    </location>
</feature>
<evidence type="ECO:0000256" key="1">
    <source>
        <dbReference type="ARBA" id="ARBA00022801"/>
    </source>
</evidence>